<dbReference type="Proteomes" id="UP000190827">
    <property type="component" value="Unassembled WGS sequence"/>
</dbReference>
<name>A0ABY1LML2_9MICO</name>
<proteinExistence type="predicted"/>
<evidence type="ECO:0000313" key="2">
    <source>
        <dbReference type="Proteomes" id="UP000190827"/>
    </source>
</evidence>
<keyword evidence="2" id="KW-1185">Reference proteome</keyword>
<gene>
    <name evidence="1" type="ORF">SAMN06295973_2509</name>
</gene>
<accession>A0ABY1LML2</accession>
<dbReference type="EMBL" id="FUZO01000001">
    <property type="protein sequence ID" value="SKC61669.1"/>
    <property type="molecule type" value="Genomic_DNA"/>
</dbReference>
<reference evidence="1 2" key="1">
    <citation type="submission" date="2017-02" db="EMBL/GenBank/DDBJ databases">
        <authorList>
            <person name="Varghese N."/>
            <person name="Submissions S."/>
        </authorList>
    </citation>
    <scope>NUCLEOTIDE SEQUENCE [LARGE SCALE GENOMIC DNA]</scope>
    <source>
        <strain evidence="1 2">VKM Ac-1787</strain>
    </source>
</reference>
<sequence length="313" mass="34804">MTELVYCIRGATVCQSHRISRRAHEAVLNRELAALTLSAPNARLTEAIVTGIWGRQRAIATAAACPCTWGERFVEARGDRADWTVRCRCGRAPQLLAEHKPRWAPAHWKPTPLSAFTSQAVLQGVSSRWVAKVGPGCDRVHAADACQGPHPLCYRDTADRRSIAGPQILADSYSIELDRVCEVTVLNDSGSRDVNVIWDTHQDDAGAQARPMTAFPIHLRVELFPVRTTAEFLDDLAAALPHAHRSTLRYEDAATLRAVCEAMWVRAGTPDISSEAQQWIRDEVRECVSISRERQNEHELLAWTDYRGTTVHG</sequence>
<comment type="caution">
    <text evidence="1">The sequence shown here is derived from an EMBL/GenBank/DDBJ whole genome shotgun (WGS) entry which is preliminary data.</text>
</comment>
<protein>
    <submittedName>
        <fullName evidence="1">Uncharacterized protein</fullName>
    </submittedName>
</protein>
<evidence type="ECO:0000313" key="1">
    <source>
        <dbReference type="EMBL" id="SKC61669.1"/>
    </source>
</evidence>
<organism evidence="1 2">
    <name type="scientific">Plantibacter cousiniae</name>
    <name type="common">nom. nud.</name>
    <dbReference type="NCBI Taxonomy" id="199709"/>
    <lineage>
        <taxon>Bacteria</taxon>
        <taxon>Bacillati</taxon>
        <taxon>Actinomycetota</taxon>
        <taxon>Actinomycetes</taxon>
        <taxon>Micrococcales</taxon>
        <taxon>Microbacteriaceae</taxon>
        <taxon>Plantibacter</taxon>
    </lineage>
</organism>